<dbReference type="Pfam" id="PF10150">
    <property type="entry name" value="RNase_E_G"/>
    <property type="match status" value="1"/>
</dbReference>
<dbReference type="EMBL" id="JACXAI010000016">
    <property type="protein sequence ID" value="MBD1381206.1"/>
    <property type="molecule type" value="Genomic_DNA"/>
</dbReference>
<evidence type="ECO:0000259" key="16">
    <source>
        <dbReference type="PROSITE" id="PS50126"/>
    </source>
</evidence>
<dbReference type="GO" id="GO:0008033">
    <property type="term" value="P:tRNA processing"/>
    <property type="evidence" value="ECO:0007669"/>
    <property type="project" value="UniProtKB-KW"/>
</dbReference>
<dbReference type="RefSeq" id="WP_191158800.1">
    <property type="nucleotide sequence ID" value="NZ_JACXAI010000016.1"/>
</dbReference>
<keyword evidence="10" id="KW-0479">Metal-binding</keyword>
<dbReference type="Gene3D" id="3.40.1260.20">
    <property type="entry name" value="Ribonuclease E, catalytic domain"/>
    <property type="match status" value="1"/>
</dbReference>
<keyword evidence="12" id="KW-0255">Endonuclease</keyword>
<dbReference type="NCBIfam" id="TIGR00757">
    <property type="entry name" value="RNaseEG"/>
    <property type="match status" value="1"/>
</dbReference>
<dbReference type="CDD" id="cd04453">
    <property type="entry name" value="S1_RNase_E"/>
    <property type="match status" value="1"/>
</dbReference>
<name>A0A926NH59_9BACI</name>
<organism evidence="17 18">
    <name type="scientific">Metabacillus arenae</name>
    <dbReference type="NCBI Taxonomy" id="2771434"/>
    <lineage>
        <taxon>Bacteria</taxon>
        <taxon>Bacillati</taxon>
        <taxon>Bacillota</taxon>
        <taxon>Bacilli</taxon>
        <taxon>Bacillales</taxon>
        <taxon>Bacillaceae</taxon>
        <taxon>Metabacillus</taxon>
    </lineage>
</organism>
<dbReference type="Proteomes" id="UP000626844">
    <property type="component" value="Unassembled WGS sequence"/>
</dbReference>
<protein>
    <recommendedName>
        <fullName evidence="4">Ribonuclease G</fullName>
    </recommendedName>
</protein>
<keyword evidence="14" id="KW-0460">Magnesium</keyword>
<comment type="cofactor">
    <cofactor evidence="1">
        <name>Mg(2+)</name>
        <dbReference type="ChEBI" id="CHEBI:18420"/>
    </cofactor>
</comment>
<keyword evidence="6" id="KW-0698">rRNA processing</keyword>
<dbReference type="Gene3D" id="2.40.50.140">
    <property type="entry name" value="Nucleic acid-binding proteins"/>
    <property type="match status" value="1"/>
</dbReference>
<comment type="subcellular location">
    <subcellularLocation>
        <location evidence="2">Cytoplasm</location>
    </subcellularLocation>
</comment>
<dbReference type="PROSITE" id="PS50126">
    <property type="entry name" value="S1"/>
    <property type="match status" value="1"/>
</dbReference>
<proteinExistence type="inferred from homology"/>
<keyword evidence="9" id="KW-0540">Nuclease</keyword>
<sequence>MQKIIFNMKGIEKRCAVIEDDKLVNLYMEQPTKKEIVGHIYLGRITDVKPGMQAAFVDIGMEKSGYLHKNDIIKPDHERETSISKLVHEGETVLVQVSKEGSEFKGPKLTTNIEISGNYLVYMPNGNYVAISKKIADEEKRTRLNQIGDDLLRKQEGLLFRTAAMEVNDDILIEEIIQLQASFAKIQKKTAIETVPSCVFEGTSFIERVLHEHPLANVDEIICDQSAIISELKALQVEKNGIKIHYFHKKENVFSHFHLDGEIQKLVKQIVWLDNGAYIVIQETEALTVIDVNSGKFTGKYSMRDTVMKTNMAAAKEAAHQIKLRNLSGMILIDFIDMRHREDKAKLQNYFASLVKNESRYTNVLGFTNLNILEITRKKVKEPIHKLLTDPCPTCQGTGIVPAADAVAFQLERMLWEHQYMDHEAIWIETTKEVYNYLKGDKTNHILRLEEALKFKIYITIADKVLHEFTIKQAGKIKDIENRIRS</sequence>
<evidence type="ECO:0000256" key="4">
    <source>
        <dbReference type="ARBA" id="ARBA00017719"/>
    </source>
</evidence>
<comment type="caution">
    <text evidence="17">The sequence shown here is derived from an EMBL/GenBank/DDBJ whole genome shotgun (WGS) entry which is preliminary data.</text>
</comment>
<dbReference type="InterPro" id="IPR019307">
    <property type="entry name" value="RNA-bd_AU-1/RNase_E/G"/>
</dbReference>
<accession>A0A926NH59</accession>
<gene>
    <name evidence="17" type="ORF">IC621_13280</name>
</gene>
<feature type="domain" description="S1 motif" evidence="16">
    <location>
        <begin position="38"/>
        <end position="114"/>
    </location>
</feature>
<evidence type="ECO:0000256" key="13">
    <source>
        <dbReference type="ARBA" id="ARBA00022801"/>
    </source>
</evidence>
<dbReference type="GO" id="GO:0046872">
    <property type="term" value="F:metal ion binding"/>
    <property type="evidence" value="ECO:0007669"/>
    <property type="project" value="UniProtKB-KW"/>
</dbReference>
<evidence type="ECO:0000256" key="1">
    <source>
        <dbReference type="ARBA" id="ARBA00001946"/>
    </source>
</evidence>
<dbReference type="InterPro" id="IPR012340">
    <property type="entry name" value="NA-bd_OB-fold"/>
</dbReference>
<keyword evidence="15" id="KW-0694">RNA-binding</keyword>
<evidence type="ECO:0000256" key="2">
    <source>
        <dbReference type="ARBA" id="ARBA00004496"/>
    </source>
</evidence>
<dbReference type="GO" id="GO:0019843">
    <property type="term" value="F:rRNA binding"/>
    <property type="evidence" value="ECO:0007669"/>
    <property type="project" value="UniProtKB-KW"/>
</dbReference>
<evidence type="ECO:0000256" key="7">
    <source>
        <dbReference type="ARBA" id="ARBA00022555"/>
    </source>
</evidence>
<dbReference type="GO" id="GO:0004519">
    <property type="term" value="F:endonuclease activity"/>
    <property type="evidence" value="ECO:0007669"/>
    <property type="project" value="UniProtKB-KW"/>
</dbReference>
<evidence type="ECO:0000313" key="17">
    <source>
        <dbReference type="EMBL" id="MBD1381206.1"/>
    </source>
</evidence>
<evidence type="ECO:0000256" key="14">
    <source>
        <dbReference type="ARBA" id="ARBA00022842"/>
    </source>
</evidence>
<evidence type="ECO:0000256" key="10">
    <source>
        <dbReference type="ARBA" id="ARBA00022723"/>
    </source>
</evidence>
<keyword evidence="5" id="KW-0963">Cytoplasm</keyword>
<dbReference type="GO" id="GO:0016787">
    <property type="term" value="F:hydrolase activity"/>
    <property type="evidence" value="ECO:0007669"/>
    <property type="project" value="UniProtKB-KW"/>
</dbReference>
<dbReference type="SUPFAM" id="SSF50249">
    <property type="entry name" value="Nucleic acid-binding proteins"/>
    <property type="match status" value="1"/>
</dbReference>
<dbReference type="PANTHER" id="PTHR30001">
    <property type="entry name" value="RIBONUCLEASE"/>
    <property type="match status" value="1"/>
</dbReference>
<keyword evidence="18" id="KW-1185">Reference proteome</keyword>
<dbReference type="InterPro" id="IPR003029">
    <property type="entry name" value="S1_domain"/>
</dbReference>
<evidence type="ECO:0000313" key="18">
    <source>
        <dbReference type="Proteomes" id="UP000626844"/>
    </source>
</evidence>
<dbReference type="InterPro" id="IPR048583">
    <property type="entry name" value="RNase_E_G_thioredoxin-like"/>
</dbReference>
<evidence type="ECO:0000256" key="9">
    <source>
        <dbReference type="ARBA" id="ARBA00022722"/>
    </source>
</evidence>
<evidence type="ECO:0000256" key="6">
    <source>
        <dbReference type="ARBA" id="ARBA00022552"/>
    </source>
</evidence>
<dbReference type="PANTHER" id="PTHR30001:SF0">
    <property type="entry name" value="RIBONUCLEASE G"/>
    <property type="match status" value="1"/>
</dbReference>
<evidence type="ECO:0000256" key="11">
    <source>
        <dbReference type="ARBA" id="ARBA00022730"/>
    </source>
</evidence>
<evidence type="ECO:0000256" key="5">
    <source>
        <dbReference type="ARBA" id="ARBA00022490"/>
    </source>
</evidence>
<keyword evidence="7" id="KW-0820">tRNA-binding</keyword>
<evidence type="ECO:0000256" key="8">
    <source>
        <dbReference type="ARBA" id="ARBA00022694"/>
    </source>
</evidence>
<keyword evidence="11" id="KW-0699">rRNA-binding</keyword>
<evidence type="ECO:0000256" key="3">
    <source>
        <dbReference type="ARBA" id="ARBA00005663"/>
    </source>
</evidence>
<evidence type="ECO:0000256" key="12">
    <source>
        <dbReference type="ARBA" id="ARBA00022759"/>
    </source>
</evidence>
<dbReference type="GO" id="GO:0005737">
    <property type="term" value="C:cytoplasm"/>
    <property type="evidence" value="ECO:0007669"/>
    <property type="project" value="UniProtKB-SubCell"/>
</dbReference>
<dbReference type="InterPro" id="IPR004659">
    <property type="entry name" value="RNase_E/G"/>
</dbReference>
<keyword evidence="13" id="KW-0378">Hydrolase</keyword>
<dbReference type="AlphaFoldDB" id="A0A926NH59"/>
<dbReference type="GO" id="GO:0006364">
    <property type="term" value="P:rRNA processing"/>
    <property type="evidence" value="ECO:0007669"/>
    <property type="project" value="UniProtKB-KW"/>
</dbReference>
<evidence type="ECO:0000256" key="15">
    <source>
        <dbReference type="ARBA" id="ARBA00022884"/>
    </source>
</evidence>
<dbReference type="GO" id="GO:0004540">
    <property type="term" value="F:RNA nuclease activity"/>
    <property type="evidence" value="ECO:0007669"/>
    <property type="project" value="InterPro"/>
</dbReference>
<keyword evidence="8" id="KW-0819">tRNA processing</keyword>
<dbReference type="SMART" id="SM00316">
    <property type="entry name" value="S1"/>
    <property type="match status" value="1"/>
</dbReference>
<dbReference type="Pfam" id="PF20833">
    <property type="entry name" value="RNase_E_G_Thio"/>
    <property type="match status" value="1"/>
</dbReference>
<comment type="similarity">
    <text evidence="3">Belongs to the RNase E/G family. RNase G subfamily.</text>
</comment>
<dbReference type="GO" id="GO:0000049">
    <property type="term" value="F:tRNA binding"/>
    <property type="evidence" value="ECO:0007669"/>
    <property type="project" value="UniProtKB-KW"/>
</dbReference>
<reference evidence="17" key="1">
    <citation type="submission" date="2020-09" db="EMBL/GenBank/DDBJ databases">
        <title>A novel bacterium of genus Bacillus, isolated from South China Sea.</title>
        <authorList>
            <person name="Huang H."/>
            <person name="Mo K."/>
            <person name="Hu Y."/>
        </authorList>
    </citation>
    <scope>NUCLEOTIDE SEQUENCE</scope>
    <source>
        <strain evidence="17">IB182487</strain>
    </source>
</reference>